<feature type="region of interest" description="Disordered" evidence="2">
    <location>
        <begin position="25"/>
        <end position="50"/>
    </location>
</feature>
<feature type="chain" id="PRO_5042074398" description="Tripartite tricarboxylate transporter substrate binding protein" evidence="3">
    <location>
        <begin position="20"/>
        <end position="343"/>
    </location>
</feature>
<dbReference type="PROSITE" id="PS51257">
    <property type="entry name" value="PROKAR_LIPOPROTEIN"/>
    <property type="match status" value="1"/>
</dbReference>
<organism evidence="4 5">
    <name type="scientific">Hominiventricola filiformis</name>
    <dbReference type="NCBI Taxonomy" id="2885352"/>
    <lineage>
        <taxon>Bacteria</taxon>
        <taxon>Bacillati</taxon>
        <taxon>Bacillota</taxon>
        <taxon>Clostridia</taxon>
        <taxon>Lachnospirales</taxon>
        <taxon>Lachnospiraceae</taxon>
        <taxon>Hominiventricola</taxon>
    </lineage>
</organism>
<dbReference type="CDD" id="cd07012">
    <property type="entry name" value="PBP2_Bug_TTT"/>
    <property type="match status" value="1"/>
</dbReference>
<dbReference type="SUPFAM" id="SSF53850">
    <property type="entry name" value="Periplasmic binding protein-like II"/>
    <property type="match status" value="1"/>
</dbReference>
<dbReference type="Pfam" id="PF03401">
    <property type="entry name" value="TctC"/>
    <property type="match status" value="1"/>
</dbReference>
<evidence type="ECO:0000256" key="1">
    <source>
        <dbReference type="ARBA" id="ARBA00006987"/>
    </source>
</evidence>
<dbReference type="PANTHER" id="PTHR42928">
    <property type="entry name" value="TRICARBOXYLATE-BINDING PROTEIN"/>
    <property type="match status" value="1"/>
</dbReference>
<comment type="similarity">
    <text evidence="1">Belongs to the UPF0065 (bug) family.</text>
</comment>
<dbReference type="Gene3D" id="3.40.190.150">
    <property type="entry name" value="Bordetella uptake gene, domain 1"/>
    <property type="match status" value="1"/>
</dbReference>
<keyword evidence="5" id="KW-1185">Reference proteome</keyword>
<proteinExistence type="inferred from homology"/>
<dbReference type="PANTHER" id="PTHR42928:SF5">
    <property type="entry name" value="BLR1237 PROTEIN"/>
    <property type="match status" value="1"/>
</dbReference>
<dbReference type="Gene3D" id="3.40.190.10">
    <property type="entry name" value="Periplasmic binding protein-like II"/>
    <property type="match status" value="1"/>
</dbReference>
<accession>A0AAE3DBJ8</accession>
<dbReference type="PIRSF" id="PIRSF017082">
    <property type="entry name" value="YflP"/>
    <property type="match status" value="1"/>
</dbReference>
<dbReference type="EMBL" id="JAJEPS010000003">
    <property type="protein sequence ID" value="MCC2125404.1"/>
    <property type="molecule type" value="Genomic_DNA"/>
</dbReference>
<evidence type="ECO:0000313" key="4">
    <source>
        <dbReference type="EMBL" id="MCC2125404.1"/>
    </source>
</evidence>
<evidence type="ECO:0000256" key="3">
    <source>
        <dbReference type="SAM" id="SignalP"/>
    </source>
</evidence>
<comment type="caution">
    <text evidence="4">The sequence shown here is derived from an EMBL/GenBank/DDBJ whole genome shotgun (WGS) entry which is preliminary data.</text>
</comment>
<name>A0AAE3DBJ8_9FIRM</name>
<dbReference type="Proteomes" id="UP001198220">
    <property type="component" value="Unassembled WGS sequence"/>
</dbReference>
<evidence type="ECO:0000313" key="5">
    <source>
        <dbReference type="Proteomes" id="UP001198220"/>
    </source>
</evidence>
<dbReference type="InterPro" id="IPR042100">
    <property type="entry name" value="Bug_dom1"/>
</dbReference>
<dbReference type="AlphaFoldDB" id="A0AAE3DBJ8"/>
<sequence>MKKRVISTLLVGAMVFSLAGCGTKQEAEPEAPAPAETTEKADGDAAAEETADIAWPEKTINIICPFSAGGDTDFNARIYAEKLTEILGVNCIVTNVTGNGGATGAQQVFDSEPDGNTVLFYHDALYVNNVTGATEFGMDGFELACVAGKNAGNVVCVSAKSEYETLEDLVEASKNGNVTFASNVGATTHVMGAMMNAAGANFNLVDMGNASDRIAALMGGQCDAIPNPLGTTQQYLDSGDFRALCLLEDERNEHYPDIPTAKELGYDASFPIYYFFAFPDGTDQAIVDKFADACEQVSNMKEIQQAQFESFSQSPFFAKGEEAIALEKEQQASVEALRDMLNQ</sequence>
<dbReference type="InterPro" id="IPR005064">
    <property type="entry name" value="BUG"/>
</dbReference>
<dbReference type="RefSeq" id="WP_118769394.1">
    <property type="nucleotide sequence ID" value="NZ_JAJEPS010000003.1"/>
</dbReference>
<protein>
    <recommendedName>
        <fullName evidence="6">Tripartite tricarboxylate transporter substrate binding protein</fullName>
    </recommendedName>
</protein>
<gene>
    <name evidence="4" type="ORF">LKD36_04335</name>
</gene>
<evidence type="ECO:0008006" key="6">
    <source>
        <dbReference type="Google" id="ProtNLM"/>
    </source>
</evidence>
<feature type="signal peptide" evidence="3">
    <location>
        <begin position="1"/>
        <end position="19"/>
    </location>
</feature>
<reference evidence="4 5" key="1">
    <citation type="submission" date="2021-10" db="EMBL/GenBank/DDBJ databases">
        <title>Anaerobic single-cell dispensing facilitates the cultivation of human gut bacteria.</title>
        <authorList>
            <person name="Afrizal A."/>
        </authorList>
    </citation>
    <scope>NUCLEOTIDE SEQUENCE [LARGE SCALE GENOMIC DNA]</scope>
    <source>
        <strain evidence="4 5">CLA-AA-H276</strain>
    </source>
</reference>
<evidence type="ECO:0000256" key="2">
    <source>
        <dbReference type="SAM" id="MobiDB-lite"/>
    </source>
</evidence>
<keyword evidence="3" id="KW-0732">Signal</keyword>